<feature type="region of interest" description="Disordered" evidence="1">
    <location>
        <begin position="1"/>
        <end position="110"/>
    </location>
</feature>
<evidence type="ECO:0000313" key="3">
    <source>
        <dbReference type="EMBL" id="CAK4032871.1"/>
    </source>
</evidence>
<feature type="compositionally biased region" description="Basic and acidic residues" evidence="1">
    <location>
        <begin position="133"/>
        <end position="145"/>
    </location>
</feature>
<keyword evidence="2" id="KW-0812">Transmembrane</keyword>
<accession>A0AAI9ECD8</accession>
<comment type="caution">
    <text evidence="3">The sequence shown here is derived from an EMBL/GenBank/DDBJ whole genome shotgun (WGS) entry which is preliminary data.</text>
</comment>
<keyword evidence="2" id="KW-1133">Transmembrane helix</keyword>
<keyword evidence="4" id="KW-1185">Reference proteome</keyword>
<feature type="transmembrane region" description="Helical" evidence="2">
    <location>
        <begin position="277"/>
        <end position="299"/>
    </location>
</feature>
<keyword evidence="2" id="KW-0472">Membrane</keyword>
<feature type="compositionally biased region" description="Basic residues" evidence="1">
    <location>
        <begin position="170"/>
        <end position="182"/>
    </location>
</feature>
<reference evidence="3" key="1">
    <citation type="submission" date="2023-11" db="EMBL/GenBank/DDBJ databases">
        <authorList>
            <person name="Alioto T."/>
            <person name="Alioto T."/>
            <person name="Gomez Garrido J."/>
        </authorList>
    </citation>
    <scope>NUCLEOTIDE SEQUENCE</scope>
</reference>
<protein>
    <submittedName>
        <fullName evidence="3">Uncharacterized protein</fullName>
    </submittedName>
</protein>
<evidence type="ECO:0000256" key="1">
    <source>
        <dbReference type="SAM" id="MobiDB-lite"/>
    </source>
</evidence>
<name>A0AAI9ECD8_9PEZI</name>
<sequence length="486" mass="55021">MATPPPHRLYQPSSPTLSFRAARSSPSDRDEETTDLYEKLTERDSTIDELQQELRSSRKRESSLARRTEAREEYIERLHQSQKQIGEESRTAAEKLSREQQSNSLLRAEHHRNAGLLESLTDEVSRLRSRPRCGVDEKTLQEDRGTQTVNGHEVLQSNEESDHNGGRSASRGRSRKKSRKMPAQRANWKPGGMDSLRDTSMSSQESAISVDSTQLEDIRFAASGITPPKRSPAALCETESKSAYIHTEACLGDISNHTKEYREDVSQPFCLGHLANLLIGLVITWALASLLVCFPVHLIQARPLPVQTILHPYHQLTRCRAIEAMCQLFPNPKSQAFYAVAVHSWEASNDSSSFCPYPPVCSTPPDYLAEMDPGLEALRHREQRRWHSDVATSLEELFFLIHVLGLNVVQQHEHETTPLLFLWYDALLFRNARCRSQSSSRRQRKCLEHFDSVVEAVGGSRYLEAEEAVNGRDLLGDLLRLCQISV</sequence>
<feature type="compositionally biased region" description="Polar residues" evidence="1">
    <location>
        <begin position="146"/>
        <end position="158"/>
    </location>
</feature>
<gene>
    <name evidence="3" type="ORF">LECACI_7A008029</name>
</gene>
<dbReference type="EMBL" id="CAVMBE010000072">
    <property type="protein sequence ID" value="CAK4032871.1"/>
    <property type="molecule type" value="Genomic_DNA"/>
</dbReference>
<evidence type="ECO:0000256" key="2">
    <source>
        <dbReference type="SAM" id="Phobius"/>
    </source>
</evidence>
<dbReference type="AlphaFoldDB" id="A0AAI9ECD8"/>
<dbReference type="Proteomes" id="UP001296104">
    <property type="component" value="Unassembled WGS sequence"/>
</dbReference>
<feature type="compositionally biased region" description="Basic and acidic residues" evidence="1">
    <location>
        <begin position="55"/>
        <end position="98"/>
    </location>
</feature>
<evidence type="ECO:0000313" key="4">
    <source>
        <dbReference type="Proteomes" id="UP001296104"/>
    </source>
</evidence>
<feature type="compositionally biased region" description="Basic and acidic residues" evidence="1">
    <location>
        <begin position="36"/>
        <end position="46"/>
    </location>
</feature>
<proteinExistence type="predicted"/>
<organism evidence="3 4">
    <name type="scientific">Lecanosticta acicola</name>
    <dbReference type="NCBI Taxonomy" id="111012"/>
    <lineage>
        <taxon>Eukaryota</taxon>
        <taxon>Fungi</taxon>
        <taxon>Dikarya</taxon>
        <taxon>Ascomycota</taxon>
        <taxon>Pezizomycotina</taxon>
        <taxon>Dothideomycetes</taxon>
        <taxon>Dothideomycetidae</taxon>
        <taxon>Mycosphaerellales</taxon>
        <taxon>Mycosphaerellaceae</taxon>
        <taxon>Lecanosticta</taxon>
    </lineage>
</organism>
<feature type="region of interest" description="Disordered" evidence="1">
    <location>
        <begin position="123"/>
        <end position="199"/>
    </location>
</feature>